<dbReference type="PANTHER" id="PTHR34934:SF1">
    <property type="entry name" value="FLAVIN-DEPENDENT THYMIDYLATE SYNTHASE"/>
    <property type="match status" value="1"/>
</dbReference>
<dbReference type="GO" id="GO:0004799">
    <property type="term" value="F:thymidylate synthase activity"/>
    <property type="evidence" value="ECO:0007669"/>
    <property type="project" value="TreeGrafter"/>
</dbReference>
<evidence type="ECO:0000313" key="1">
    <source>
        <dbReference type="EMBL" id="SVA55186.1"/>
    </source>
</evidence>
<reference evidence="1" key="1">
    <citation type="submission" date="2018-05" db="EMBL/GenBank/DDBJ databases">
        <authorList>
            <person name="Lanie J.A."/>
            <person name="Ng W.-L."/>
            <person name="Kazmierczak K.M."/>
            <person name="Andrzejewski T.M."/>
            <person name="Davidsen T.M."/>
            <person name="Wayne K.J."/>
            <person name="Tettelin H."/>
            <person name="Glass J.I."/>
            <person name="Rusch D."/>
            <person name="Podicherti R."/>
            <person name="Tsui H.-C.T."/>
            <person name="Winkler M.E."/>
        </authorList>
    </citation>
    <scope>NUCLEOTIDE SEQUENCE</scope>
</reference>
<dbReference type="AlphaFoldDB" id="A0A381WRP7"/>
<dbReference type="GO" id="GO:0006231">
    <property type="term" value="P:dTMP biosynthetic process"/>
    <property type="evidence" value="ECO:0007669"/>
    <property type="project" value="InterPro"/>
</dbReference>
<dbReference type="PANTHER" id="PTHR34934">
    <property type="entry name" value="FLAVIN-DEPENDENT THYMIDYLATE SYNTHASE"/>
    <property type="match status" value="1"/>
</dbReference>
<dbReference type="GO" id="GO:0050797">
    <property type="term" value="F:thymidylate synthase (FAD) activity"/>
    <property type="evidence" value="ECO:0007669"/>
    <property type="project" value="InterPro"/>
</dbReference>
<dbReference type="Pfam" id="PF02511">
    <property type="entry name" value="Thy1"/>
    <property type="match status" value="1"/>
</dbReference>
<dbReference type="Gene3D" id="3.30.1360.170">
    <property type="match status" value="1"/>
</dbReference>
<gene>
    <name evidence="1" type="ORF">METZ01_LOCUS108040</name>
</gene>
<dbReference type="CDD" id="cd20175">
    <property type="entry name" value="ThyX"/>
    <property type="match status" value="1"/>
</dbReference>
<accession>A0A381WRP7</accession>
<dbReference type="PROSITE" id="PS51331">
    <property type="entry name" value="THYX"/>
    <property type="match status" value="1"/>
</dbReference>
<dbReference type="SUPFAM" id="SSF69796">
    <property type="entry name" value="Thymidylate synthase-complementing protein Thy1"/>
    <property type="match status" value="1"/>
</dbReference>
<protein>
    <recommendedName>
        <fullName evidence="2">Thymidylate synthase (FAD)</fullName>
    </recommendedName>
</protein>
<organism evidence="1">
    <name type="scientific">marine metagenome</name>
    <dbReference type="NCBI Taxonomy" id="408172"/>
    <lineage>
        <taxon>unclassified sequences</taxon>
        <taxon>metagenomes</taxon>
        <taxon>ecological metagenomes</taxon>
    </lineage>
</organism>
<dbReference type="InterPro" id="IPR036098">
    <property type="entry name" value="Thymidylate_synthase_ThyX_sf"/>
</dbReference>
<dbReference type="EMBL" id="UINC01012666">
    <property type="protein sequence ID" value="SVA55186.1"/>
    <property type="molecule type" value="Genomic_DNA"/>
</dbReference>
<dbReference type="GO" id="GO:0070402">
    <property type="term" value="F:NADPH binding"/>
    <property type="evidence" value="ECO:0007669"/>
    <property type="project" value="TreeGrafter"/>
</dbReference>
<sequence length="223" mass="25742">MVTLIDHMGSDLSVVNAARVSFSKTSQWEIIPEAGPTEGILTLGDEKLIKYLAKHDHWSPFGHASMQFHIKAPVFVARQLIKHQVGLVWNEVSRRYVEDEVIFYEPDIWRGSPQNKKQGSSDEEIDINPRGDMVNDYQQVLRSAKWTYEELLRKGVCPEQARMVLPQSMMTEWYWSGTLYAFARVCNLRCKDDAQIETQTVAKGIDMLAEEQFPYSWEALRND</sequence>
<proteinExistence type="predicted"/>
<dbReference type="NCBIfam" id="TIGR02170">
    <property type="entry name" value="thyX"/>
    <property type="match status" value="1"/>
</dbReference>
<name>A0A381WRP7_9ZZZZ</name>
<dbReference type="InterPro" id="IPR003669">
    <property type="entry name" value="Thymidylate_synthase_ThyX"/>
</dbReference>
<dbReference type="GO" id="GO:0050660">
    <property type="term" value="F:flavin adenine dinucleotide binding"/>
    <property type="evidence" value="ECO:0007669"/>
    <property type="project" value="InterPro"/>
</dbReference>
<evidence type="ECO:0008006" key="2">
    <source>
        <dbReference type="Google" id="ProtNLM"/>
    </source>
</evidence>